<organism evidence="5 6">
    <name type="scientific">Candidatus Kaiserbacteria bacterium CG10_big_fil_rev_8_21_14_0_10_45_20</name>
    <dbReference type="NCBI Taxonomy" id="1974607"/>
    <lineage>
        <taxon>Bacteria</taxon>
        <taxon>Candidatus Kaiseribacteriota</taxon>
    </lineage>
</organism>
<accession>A0A2H0UFR4</accession>
<dbReference type="AlphaFoldDB" id="A0A2H0UFR4"/>
<dbReference type="EMBL" id="PFBH01000013">
    <property type="protein sequence ID" value="PIR85242.1"/>
    <property type="molecule type" value="Genomic_DNA"/>
</dbReference>
<comment type="similarity">
    <text evidence="1 2">Belongs to the small heat shock protein (HSP20) family.</text>
</comment>
<feature type="compositionally biased region" description="Acidic residues" evidence="3">
    <location>
        <begin position="19"/>
        <end position="30"/>
    </location>
</feature>
<dbReference type="Pfam" id="PF00011">
    <property type="entry name" value="HSP20"/>
    <property type="match status" value="1"/>
</dbReference>
<feature type="region of interest" description="Disordered" evidence="3">
    <location>
        <begin position="1"/>
        <end position="42"/>
    </location>
</feature>
<evidence type="ECO:0000256" key="3">
    <source>
        <dbReference type="SAM" id="MobiDB-lite"/>
    </source>
</evidence>
<dbReference type="PROSITE" id="PS01031">
    <property type="entry name" value="SHSP"/>
    <property type="match status" value="1"/>
</dbReference>
<dbReference type="InterPro" id="IPR008978">
    <property type="entry name" value="HSP20-like_chaperone"/>
</dbReference>
<evidence type="ECO:0000256" key="1">
    <source>
        <dbReference type="PROSITE-ProRule" id="PRU00285"/>
    </source>
</evidence>
<evidence type="ECO:0000313" key="5">
    <source>
        <dbReference type="EMBL" id="PIR85242.1"/>
    </source>
</evidence>
<protein>
    <recommendedName>
        <fullName evidence="4">SHSP domain-containing protein</fullName>
    </recommendedName>
</protein>
<dbReference type="Gene3D" id="2.60.40.790">
    <property type="match status" value="1"/>
</dbReference>
<dbReference type="InterPro" id="IPR031107">
    <property type="entry name" value="Small_HSP"/>
</dbReference>
<dbReference type="InterPro" id="IPR002068">
    <property type="entry name" value="A-crystallin/Hsp20_dom"/>
</dbReference>
<feature type="domain" description="SHSP" evidence="4">
    <location>
        <begin position="43"/>
        <end position="155"/>
    </location>
</feature>
<evidence type="ECO:0000313" key="6">
    <source>
        <dbReference type="Proteomes" id="UP000229315"/>
    </source>
</evidence>
<comment type="caution">
    <text evidence="5">The sequence shown here is derived from an EMBL/GenBank/DDBJ whole genome shotgun (WGS) entry which is preliminary data.</text>
</comment>
<evidence type="ECO:0000259" key="4">
    <source>
        <dbReference type="PROSITE" id="PS01031"/>
    </source>
</evidence>
<dbReference type="CDD" id="cd06464">
    <property type="entry name" value="ACD_sHsps-like"/>
    <property type="match status" value="1"/>
</dbReference>
<dbReference type="Proteomes" id="UP000229315">
    <property type="component" value="Unassembled WGS sequence"/>
</dbReference>
<reference evidence="6" key="1">
    <citation type="submission" date="2017-09" db="EMBL/GenBank/DDBJ databases">
        <title>Depth-based differentiation of microbial function through sediment-hosted aquifers and enrichment of novel symbionts in the deep terrestrial subsurface.</title>
        <authorList>
            <person name="Probst A.J."/>
            <person name="Ladd B."/>
            <person name="Jarett J.K."/>
            <person name="Geller-Mcgrath D.E."/>
            <person name="Sieber C.M.K."/>
            <person name="Emerson J.B."/>
            <person name="Anantharaman K."/>
            <person name="Thomas B.C."/>
            <person name="Malmstrom R."/>
            <person name="Stieglmeier M."/>
            <person name="Klingl A."/>
            <person name="Woyke T."/>
            <person name="Ryan C.M."/>
            <person name="Banfield J.F."/>
        </authorList>
    </citation>
    <scope>NUCLEOTIDE SEQUENCE [LARGE SCALE GENOMIC DNA]</scope>
</reference>
<sequence>MAKKGSFFDRLTGGNQFDDSFDSFDEEEREDAVLTPERSIEPEEVGEAQLTVDVYQNDSEIVIRALVAGVKPEDLDVSITRDMVVITGKRVEQKEVNESEYVYQELFWGAFSRTVVLPAEVDVDSAEATEKHGLLTIKLPKLNKDRQTKLKVKGS</sequence>
<evidence type="ECO:0000256" key="2">
    <source>
        <dbReference type="RuleBase" id="RU003616"/>
    </source>
</evidence>
<proteinExistence type="inferred from homology"/>
<dbReference type="PANTHER" id="PTHR11527">
    <property type="entry name" value="HEAT-SHOCK PROTEIN 20 FAMILY MEMBER"/>
    <property type="match status" value="1"/>
</dbReference>
<dbReference type="SUPFAM" id="SSF49764">
    <property type="entry name" value="HSP20-like chaperones"/>
    <property type="match status" value="1"/>
</dbReference>
<name>A0A2H0UFR4_9BACT</name>
<gene>
    <name evidence="5" type="ORF">COU15_01730</name>
</gene>